<evidence type="ECO:0008006" key="3">
    <source>
        <dbReference type="Google" id="ProtNLM"/>
    </source>
</evidence>
<evidence type="ECO:0000313" key="1">
    <source>
        <dbReference type="EMBL" id="CCG04288.1"/>
    </source>
</evidence>
<gene>
    <name evidence="1" type="ordered locus">BLASA_3421</name>
</gene>
<evidence type="ECO:0000313" key="2">
    <source>
        <dbReference type="Proteomes" id="UP000007517"/>
    </source>
</evidence>
<reference evidence="1 2" key="1">
    <citation type="journal article" date="2012" name="J. Bacteriol.">
        <title>Genome Sequence of Blastococcus saxobsidens DD2, a Stone-Inhabiting Bacterium.</title>
        <authorList>
            <person name="Chouaia B."/>
            <person name="Crotti E."/>
            <person name="Brusetti L."/>
            <person name="Daffonchio D."/>
            <person name="Essoussi I."/>
            <person name="Nouioui I."/>
            <person name="Sbissi I."/>
            <person name="Ghodhbane-Gtari F."/>
            <person name="Gtari M."/>
            <person name="Vacherie B."/>
            <person name="Barbe V."/>
            <person name="Medigue C."/>
            <person name="Gury J."/>
            <person name="Pujic P."/>
            <person name="Normand P."/>
        </authorList>
    </citation>
    <scope>NUCLEOTIDE SEQUENCE [LARGE SCALE GENOMIC DNA]</scope>
    <source>
        <strain evidence="1 2">DD2</strain>
    </source>
</reference>
<protein>
    <recommendedName>
        <fullName evidence="3">N-terminal of MaoC-like dehydratase domain-containing protein</fullName>
    </recommendedName>
</protein>
<dbReference type="KEGG" id="bsd:BLASA_3421"/>
<dbReference type="SUPFAM" id="SSF54637">
    <property type="entry name" value="Thioesterase/thiol ester dehydrase-isomerase"/>
    <property type="match status" value="1"/>
</dbReference>
<dbReference type="CDD" id="cd03440">
    <property type="entry name" value="hot_dog"/>
    <property type="match status" value="1"/>
</dbReference>
<accession>H6RSY5</accession>
<dbReference type="HOGENOM" id="CLU_1902623_0_0_11"/>
<proteinExistence type="predicted"/>
<dbReference type="STRING" id="1146883.BLASA_3421"/>
<sequence>MGDVTTGVTKFDDLEVGQTWDDYTYDLTPEAVSAYRESVRLGGEDDSGDVPPMLLDTLYPVKKSLQLPEGTLHAQESVTFLGRPAVGERVSVSLVVKEKFVKKERKFVVITQDCRASDGRLLATAEKTFVWAE</sequence>
<name>H6RSY5_BLASD</name>
<reference evidence="2" key="2">
    <citation type="submission" date="2012-02" db="EMBL/GenBank/DDBJ databases">
        <title>Complete genome sequence of Blastococcus saxobsidens strain DD2.</title>
        <authorList>
            <person name="Genoscope."/>
        </authorList>
    </citation>
    <scope>NUCLEOTIDE SEQUENCE [LARGE SCALE GENOMIC DNA]</scope>
    <source>
        <strain evidence="2">DD2</strain>
    </source>
</reference>
<dbReference type="AlphaFoldDB" id="H6RSY5"/>
<dbReference type="Gene3D" id="3.10.129.10">
    <property type="entry name" value="Hotdog Thioesterase"/>
    <property type="match status" value="1"/>
</dbReference>
<dbReference type="EMBL" id="FO117623">
    <property type="protein sequence ID" value="CCG04288.1"/>
    <property type="molecule type" value="Genomic_DNA"/>
</dbReference>
<organism evidence="1 2">
    <name type="scientific">Blastococcus saxobsidens (strain DD2)</name>
    <dbReference type="NCBI Taxonomy" id="1146883"/>
    <lineage>
        <taxon>Bacteria</taxon>
        <taxon>Bacillati</taxon>
        <taxon>Actinomycetota</taxon>
        <taxon>Actinomycetes</taxon>
        <taxon>Geodermatophilales</taxon>
        <taxon>Geodermatophilaceae</taxon>
        <taxon>Blastococcus</taxon>
    </lineage>
</organism>
<keyword evidence="2" id="KW-1185">Reference proteome</keyword>
<dbReference type="InterPro" id="IPR029069">
    <property type="entry name" value="HotDog_dom_sf"/>
</dbReference>
<dbReference type="Proteomes" id="UP000007517">
    <property type="component" value="Chromosome"/>
</dbReference>